<accession>X6MEF8</accession>
<protein>
    <submittedName>
        <fullName evidence="2">Uncharacterized protein</fullName>
    </submittedName>
</protein>
<dbReference type="SUPFAM" id="SSF47874">
    <property type="entry name" value="Annexin"/>
    <property type="match status" value="1"/>
</dbReference>
<dbReference type="InterPro" id="IPR037104">
    <property type="entry name" value="Annexin_sf"/>
</dbReference>
<feature type="coiled-coil region" evidence="1">
    <location>
        <begin position="31"/>
        <end position="114"/>
    </location>
</feature>
<gene>
    <name evidence="2" type="ORF">RFI_25959</name>
</gene>
<sequence>MREDEMAKLLTTLNSSGKSEADASALISAQLQMYQKEKKDLQDLVDQYKDTMQSLRDELSNKDILLSEIDNKQKEDVAEAKRLREENDTLQVQMETLNNEMQDVYEDLSELGSQQIITKNLETKVSGHCLLTILKYCISRADLFAKRLKDTCKAKDLVEVERIFVSRAEIDLLAIRNAFSQNHGGGKSLEVKLKELSSKNYEAYLTILLNLLTYCDTSDKPTVSIPSNNALTVVNPSSKSNTPTSNSRGSALGDDMTLSSTTIKFDLLSEEFNFFIGLFTNFVVHITLNNSFNLTESDTFQSFSFFLVNYFIKEYLKKFFCDCMKQTTVLFSLKLEEPPSVL</sequence>
<dbReference type="Gene3D" id="1.10.220.10">
    <property type="entry name" value="Annexin"/>
    <property type="match status" value="1"/>
</dbReference>
<dbReference type="OrthoDB" id="37886at2759"/>
<name>X6MEF8_RETFI</name>
<dbReference type="GO" id="GO:0005544">
    <property type="term" value="F:calcium-dependent phospholipid binding"/>
    <property type="evidence" value="ECO:0007669"/>
    <property type="project" value="InterPro"/>
</dbReference>
<dbReference type="AlphaFoldDB" id="X6MEF8"/>
<evidence type="ECO:0000313" key="2">
    <source>
        <dbReference type="EMBL" id="ETO11415.1"/>
    </source>
</evidence>
<organism evidence="2 3">
    <name type="scientific">Reticulomyxa filosa</name>
    <dbReference type="NCBI Taxonomy" id="46433"/>
    <lineage>
        <taxon>Eukaryota</taxon>
        <taxon>Sar</taxon>
        <taxon>Rhizaria</taxon>
        <taxon>Retaria</taxon>
        <taxon>Foraminifera</taxon>
        <taxon>Monothalamids</taxon>
        <taxon>Reticulomyxidae</taxon>
        <taxon>Reticulomyxa</taxon>
    </lineage>
</organism>
<dbReference type="GO" id="GO:0005509">
    <property type="term" value="F:calcium ion binding"/>
    <property type="evidence" value="ECO:0007669"/>
    <property type="project" value="InterPro"/>
</dbReference>
<dbReference type="EMBL" id="ASPP01022498">
    <property type="protein sequence ID" value="ETO11415.1"/>
    <property type="molecule type" value="Genomic_DNA"/>
</dbReference>
<evidence type="ECO:0000313" key="3">
    <source>
        <dbReference type="Proteomes" id="UP000023152"/>
    </source>
</evidence>
<keyword evidence="3" id="KW-1185">Reference proteome</keyword>
<proteinExistence type="predicted"/>
<comment type="caution">
    <text evidence="2">The sequence shown here is derived from an EMBL/GenBank/DDBJ whole genome shotgun (WGS) entry which is preliminary data.</text>
</comment>
<dbReference type="Proteomes" id="UP000023152">
    <property type="component" value="Unassembled WGS sequence"/>
</dbReference>
<reference evidence="2 3" key="1">
    <citation type="journal article" date="2013" name="Curr. Biol.">
        <title>The Genome of the Foraminiferan Reticulomyxa filosa.</title>
        <authorList>
            <person name="Glockner G."/>
            <person name="Hulsmann N."/>
            <person name="Schleicher M."/>
            <person name="Noegel A.A."/>
            <person name="Eichinger L."/>
            <person name="Gallinger C."/>
            <person name="Pawlowski J."/>
            <person name="Sierra R."/>
            <person name="Euteneuer U."/>
            <person name="Pillet L."/>
            <person name="Moustafa A."/>
            <person name="Platzer M."/>
            <person name="Groth M."/>
            <person name="Szafranski K."/>
            <person name="Schliwa M."/>
        </authorList>
    </citation>
    <scope>NUCLEOTIDE SEQUENCE [LARGE SCALE GENOMIC DNA]</scope>
</reference>
<evidence type="ECO:0000256" key="1">
    <source>
        <dbReference type="SAM" id="Coils"/>
    </source>
</evidence>
<keyword evidence="1" id="KW-0175">Coiled coil</keyword>